<evidence type="ECO:0000256" key="4">
    <source>
        <dbReference type="ARBA" id="ARBA00022679"/>
    </source>
</evidence>
<dbReference type="GO" id="GO:0008168">
    <property type="term" value="F:methyltransferase activity"/>
    <property type="evidence" value="ECO:0007669"/>
    <property type="project" value="UniProtKB-KW"/>
</dbReference>
<keyword evidence="2 9" id="KW-0698">rRNA processing</keyword>
<dbReference type="PROSITE" id="PS51687">
    <property type="entry name" value="SAM_MT_RNA_M5U"/>
    <property type="match status" value="1"/>
</dbReference>
<feature type="compositionally biased region" description="Basic residues" evidence="12">
    <location>
        <begin position="16"/>
        <end position="25"/>
    </location>
</feature>
<accession>A0ABU3SVU9</accession>
<feature type="domain" description="TRAM" evidence="13">
    <location>
        <begin position="27"/>
        <end position="85"/>
    </location>
</feature>
<dbReference type="HAMAP" id="MF_01010">
    <property type="entry name" value="23SrRNA_methyltr_RlmD"/>
    <property type="match status" value="1"/>
</dbReference>
<dbReference type="InterPro" id="IPR029063">
    <property type="entry name" value="SAM-dependent_MTases_sf"/>
</dbReference>
<dbReference type="PANTHER" id="PTHR11061">
    <property type="entry name" value="RNA M5U METHYLTRANSFERASE"/>
    <property type="match status" value="1"/>
</dbReference>
<dbReference type="RefSeq" id="WP_316025762.1">
    <property type="nucleotide sequence ID" value="NZ_JAWDIO010000002.1"/>
</dbReference>
<dbReference type="InterPro" id="IPR030390">
    <property type="entry name" value="MeTrfase_TrmA_AS"/>
</dbReference>
<dbReference type="CDD" id="cd02440">
    <property type="entry name" value="AdoMet_MTases"/>
    <property type="match status" value="1"/>
</dbReference>
<keyword evidence="1 9" id="KW-0004">4Fe-4S</keyword>
<feature type="binding site" evidence="9">
    <location>
        <position position="107"/>
    </location>
    <ligand>
        <name>[4Fe-4S] cluster</name>
        <dbReference type="ChEBI" id="CHEBI:49883"/>
    </ligand>
</feature>
<comment type="similarity">
    <text evidence="9">Belongs to the class I-like SAM-binding methyltransferase superfamily. RNA M5U methyltransferase family. RlmD subfamily.</text>
</comment>
<evidence type="ECO:0000256" key="10">
    <source>
        <dbReference type="PROSITE-ProRule" id="PRU01024"/>
    </source>
</evidence>
<dbReference type="InterPro" id="IPR010280">
    <property type="entry name" value="U5_MeTrfase_fam"/>
</dbReference>
<feature type="compositionally biased region" description="Polar residues" evidence="12">
    <location>
        <begin position="1"/>
        <end position="15"/>
    </location>
</feature>
<evidence type="ECO:0000256" key="3">
    <source>
        <dbReference type="ARBA" id="ARBA00022603"/>
    </source>
</evidence>
<evidence type="ECO:0000256" key="7">
    <source>
        <dbReference type="ARBA" id="ARBA00023004"/>
    </source>
</evidence>
<feature type="binding site" evidence="9">
    <location>
        <position position="323"/>
    </location>
    <ligand>
        <name>S-adenosyl-L-methionine</name>
        <dbReference type="ChEBI" id="CHEBI:59789"/>
    </ligand>
</feature>
<feature type="binding site" evidence="9">
    <location>
        <position position="98"/>
    </location>
    <ligand>
        <name>[4Fe-4S] cluster</name>
        <dbReference type="ChEBI" id="CHEBI:49883"/>
    </ligand>
</feature>
<evidence type="ECO:0000256" key="8">
    <source>
        <dbReference type="ARBA" id="ARBA00023014"/>
    </source>
</evidence>
<dbReference type="NCBIfam" id="NF009639">
    <property type="entry name" value="PRK13168.1"/>
    <property type="match status" value="1"/>
</dbReference>
<keyword evidence="8 9" id="KW-0411">Iron-sulfur</keyword>
<gene>
    <name evidence="9 14" type="primary">rlmD</name>
    <name evidence="14" type="ORF">RS130_09495</name>
</gene>
<dbReference type="NCBIfam" id="TIGR00479">
    <property type="entry name" value="rumA"/>
    <property type="match status" value="1"/>
</dbReference>
<feature type="binding site" evidence="9 10">
    <location>
        <position position="386"/>
    </location>
    <ligand>
        <name>S-adenosyl-L-methionine</name>
        <dbReference type="ChEBI" id="CHEBI:59789"/>
    </ligand>
</feature>
<feature type="binding site" evidence="9 10">
    <location>
        <position position="318"/>
    </location>
    <ligand>
        <name>S-adenosyl-L-methionine</name>
        <dbReference type="ChEBI" id="CHEBI:59789"/>
    </ligand>
</feature>
<dbReference type="Pfam" id="PF01938">
    <property type="entry name" value="TRAM"/>
    <property type="match status" value="1"/>
</dbReference>
<evidence type="ECO:0000256" key="2">
    <source>
        <dbReference type="ARBA" id="ARBA00022552"/>
    </source>
</evidence>
<reference evidence="14 15" key="1">
    <citation type="submission" date="2023-10" db="EMBL/GenBank/DDBJ databases">
        <title>Glaciecola aquimarina strain GGW-M5 nov., isolated from a coastal seawater.</title>
        <authorList>
            <person name="Bayburt H."/>
            <person name="Kim J.M."/>
            <person name="Choi B.J."/>
            <person name="Jeon C.O."/>
        </authorList>
    </citation>
    <scope>NUCLEOTIDE SEQUENCE [LARGE SCALE GENOMIC DNA]</scope>
    <source>
        <strain evidence="14 15">KCTC 32108</strain>
    </source>
</reference>
<feature type="binding site" evidence="9 10">
    <location>
        <position position="289"/>
    </location>
    <ligand>
        <name>S-adenosyl-L-methionine</name>
        <dbReference type="ChEBI" id="CHEBI:59789"/>
    </ligand>
</feature>
<dbReference type="PROSITE" id="PS01230">
    <property type="entry name" value="TRMA_1"/>
    <property type="match status" value="1"/>
</dbReference>
<keyword evidence="15" id="KW-1185">Reference proteome</keyword>
<keyword evidence="4 9" id="KW-0808">Transferase</keyword>
<evidence type="ECO:0000256" key="1">
    <source>
        <dbReference type="ARBA" id="ARBA00022485"/>
    </source>
</evidence>
<evidence type="ECO:0000313" key="15">
    <source>
        <dbReference type="Proteomes" id="UP001247805"/>
    </source>
</evidence>
<name>A0ABU3SVU9_9ALTE</name>
<sequence>MRKRFFTSNKAASSPRSHRKNRGKHPSQPMGPIRYFRVEGLTHEGKGVARADGKVTFIAGALPGEKVTAQVVKSNRRFDEAKLVDIEQPSVHRVTPACSHYAECGGCSFQHLTVEQQRESKKIWLQGQLRKVCSTDDIMLLADSAMGYRRRARLAIRVVDEQLLLGFRGNGTQQIVSIDNCIVLTEPLQQTFVALKSVLLEDAVLGCIAAKLGHVELLEDDKGVSVLFRLTGNVEQGIRTKWSAWAEMQNVELYWQFSGENRANVSQVARRQYQVDDFALRYHPQDFIQVNAAMNAKMVEQAMQWLAPSQDDVILDLFCGVGNFSLPLAKRAKQVVGVEVQESMVKAGQSNAQTNHLSNLSFVAADLTQATNKDITSYGVTKVLLDPPRAGAIEFLPSLVKLKPKQILYVSCDAATLARDAEYLLEKRYKVKRVAMMDMFPQTAHLETMLLFSR</sequence>
<dbReference type="SUPFAM" id="SSF50249">
    <property type="entry name" value="Nucleic acid-binding proteins"/>
    <property type="match status" value="1"/>
</dbReference>
<dbReference type="GO" id="GO:0032259">
    <property type="term" value="P:methylation"/>
    <property type="evidence" value="ECO:0007669"/>
    <property type="project" value="UniProtKB-KW"/>
</dbReference>
<feature type="region of interest" description="Disordered" evidence="12">
    <location>
        <begin position="1"/>
        <end position="32"/>
    </location>
</feature>
<evidence type="ECO:0000256" key="6">
    <source>
        <dbReference type="ARBA" id="ARBA00022723"/>
    </source>
</evidence>
<evidence type="ECO:0000256" key="9">
    <source>
        <dbReference type="HAMAP-Rule" id="MF_01010"/>
    </source>
</evidence>
<feature type="binding site" evidence="9 10">
    <location>
        <position position="339"/>
    </location>
    <ligand>
        <name>S-adenosyl-L-methionine</name>
        <dbReference type="ChEBI" id="CHEBI:59789"/>
    </ligand>
</feature>
<dbReference type="PROSITE" id="PS01231">
    <property type="entry name" value="TRMA_2"/>
    <property type="match status" value="1"/>
</dbReference>
<dbReference type="Gene3D" id="2.40.50.1070">
    <property type="match status" value="1"/>
</dbReference>
<dbReference type="Proteomes" id="UP001247805">
    <property type="component" value="Unassembled WGS sequence"/>
</dbReference>
<keyword evidence="5 9" id="KW-0949">S-adenosyl-L-methionine</keyword>
<proteinExistence type="inferred from homology"/>
<dbReference type="InterPro" id="IPR001566">
    <property type="entry name" value="23S_rRNA_MeTrfase_RlmD"/>
</dbReference>
<dbReference type="PROSITE" id="PS50926">
    <property type="entry name" value="TRAM"/>
    <property type="match status" value="1"/>
</dbReference>
<evidence type="ECO:0000313" key="14">
    <source>
        <dbReference type="EMBL" id="MDU0354141.1"/>
    </source>
</evidence>
<dbReference type="InterPro" id="IPR002792">
    <property type="entry name" value="TRAM_dom"/>
</dbReference>
<evidence type="ECO:0000259" key="13">
    <source>
        <dbReference type="PROSITE" id="PS50926"/>
    </source>
</evidence>
<feature type="binding site" evidence="9">
    <location>
        <position position="181"/>
    </location>
    <ligand>
        <name>[4Fe-4S] cluster</name>
        <dbReference type="ChEBI" id="CHEBI:49883"/>
    </ligand>
</feature>
<organism evidence="14 15">
    <name type="scientific">Paraglaciecola aquimarina</name>
    <dbReference type="NCBI Taxonomy" id="1235557"/>
    <lineage>
        <taxon>Bacteria</taxon>
        <taxon>Pseudomonadati</taxon>
        <taxon>Pseudomonadota</taxon>
        <taxon>Gammaproteobacteria</taxon>
        <taxon>Alteromonadales</taxon>
        <taxon>Alteromonadaceae</taxon>
        <taxon>Paraglaciecola</taxon>
    </lineage>
</organism>
<dbReference type="InterPro" id="IPR030391">
    <property type="entry name" value="MeTrfase_TrmA_CS"/>
</dbReference>
<feature type="active site" evidence="11">
    <location>
        <position position="412"/>
    </location>
</feature>
<dbReference type="InterPro" id="IPR012340">
    <property type="entry name" value="NA-bd_OB-fold"/>
</dbReference>
<feature type="binding site" evidence="9">
    <location>
        <position position="366"/>
    </location>
    <ligand>
        <name>S-adenosyl-L-methionine</name>
        <dbReference type="ChEBI" id="CHEBI:59789"/>
    </ligand>
</feature>
<evidence type="ECO:0000256" key="11">
    <source>
        <dbReference type="PROSITE-ProRule" id="PRU10015"/>
    </source>
</evidence>
<dbReference type="Gene3D" id="2.40.50.140">
    <property type="entry name" value="Nucleic acid-binding proteins"/>
    <property type="match status" value="1"/>
</dbReference>
<comment type="caution">
    <text evidence="14">The sequence shown here is derived from an EMBL/GenBank/DDBJ whole genome shotgun (WGS) entry which is preliminary data.</text>
</comment>
<comment type="catalytic activity">
    <reaction evidence="9">
        <text>uridine(1939) in 23S rRNA + S-adenosyl-L-methionine = 5-methyluridine(1939) in 23S rRNA + S-adenosyl-L-homocysteine + H(+)</text>
        <dbReference type="Rhea" id="RHEA:42908"/>
        <dbReference type="Rhea" id="RHEA-COMP:10278"/>
        <dbReference type="Rhea" id="RHEA-COMP:10279"/>
        <dbReference type="ChEBI" id="CHEBI:15378"/>
        <dbReference type="ChEBI" id="CHEBI:57856"/>
        <dbReference type="ChEBI" id="CHEBI:59789"/>
        <dbReference type="ChEBI" id="CHEBI:65315"/>
        <dbReference type="ChEBI" id="CHEBI:74447"/>
        <dbReference type="EC" id="2.1.1.190"/>
    </reaction>
</comment>
<keyword evidence="6 9" id="KW-0479">Metal-binding</keyword>
<keyword evidence="3 9" id="KW-0489">Methyltransferase</keyword>
<dbReference type="Gene3D" id="3.40.50.150">
    <property type="entry name" value="Vaccinia Virus protein VP39"/>
    <property type="match status" value="1"/>
</dbReference>
<dbReference type="SUPFAM" id="SSF53335">
    <property type="entry name" value="S-adenosyl-L-methionine-dependent methyltransferases"/>
    <property type="match status" value="1"/>
</dbReference>
<dbReference type="PANTHER" id="PTHR11061:SF49">
    <property type="entry name" value="23S RRNA (URACIL(1939)-C(5))-METHYLTRANSFERASE RLMD"/>
    <property type="match status" value="1"/>
</dbReference>
<protein>
    <recommendedName>
        <fullName evidence="9">23S rRNA (uracil(1939)-C(5))-methyltransferase RlmD</fullName>
        <ecNumber evidence="9">2.1.1.190</ecNumber>
    </recommendedName>
    <alternativeName>
        <fullName evidence="9">23S rRNA(m5U1939)-methyltransferase</fullName>
    </alternativeName>
</protein>
<feature type="binding site" evidence="9">
    <location>
        <position position="104"/>
    </location>
    <ligand>
        <name>[4Fe-4S] cluster</name>
        <dbReference type="ChEBI" id="CHEBI:49883"/>
    </ligand>
</feature>
<dbReference type="EC" id="2.1.1.190" evidence="9"/>
<evidence type="ECO:0000256" key="5">
    <source>
        <dbReference type="ARBA" id="ARBA00022691"/>
    </source>
</evidence>
<comment type="function">
    <text evidence="9">Catalyzes the formation of 5-methyl-uridine at position 1939 (m5U1939) in 23S rRNA.</text>
</comment>
<dbReference type="EMBL" id="JAWDIO010000002">
    <property type="protein sequence ID" value="MDU0354141.1"/>
    <property type="molecule type" value="Genomic_DNA"/>
</dbReference>
<feature type="active site" description="Nucleophile" evidence="9 10">
    <location>
        <position position="412"/>
    </location>
</feature>
<keyword evidence="7 9" id="KW-0408">Iron</keyword>
<dbReference type="Pfam" id="PF05958">
    <property type="entry name" value="tRNA_U5-meth_tr"/>
    <property type="match status" value="1"/>
</dbReference>
<evidence type="ECO:0000256" key="12">
    <source>
        <dbReference type="SAM" id="MobiDB-lite"/>
    </source>
</evidence>